<sequence>MEKEEAVQRRSSFHPGTAPSAQIGPRVPARELRVPHNWRTERNGGGRERAECAMVPIYVVLHIRASLRLPAPVSAVHSPAGDTYAHRFPSHRRQKWAYAAPARRPAFPPPHARDSKHITNPSLFLSLLRSSFPPSLSSFPPPLHPSLPLLPP</sequence>
<protein>
    <submittedName>
        <fullName evidence="1">Uncharacterized protein</fullName>
    </submittedName>
</protein>
<reference evidence="1" key="1">
    <citation type="submission" date="2021-02" db="EMBL/GenBank/DDBJ databases">
        <authorList>
            <consortium name="DOE Joint Genome Institute"/>
            <person name="Ahrendt S."/>
            <person name="Looney B.P."/>
            <person name="Miyauchi S."/>
            <person name="Morin E."/>
            <person name="Drula E."/>
            <person name="Courty P.E."/>
            <person name="Chicoki N."/>
            <person name="Fauchery L."/>
            <person name="Kohler A."/>
            <person name="Kuo A."/>
            <person name="Labutti K."/>
            <person name="Pangilinan J."/>
            <person name="Lipzen A."/>
            <person name="Riley R."/>
            <person name="Andreopoulos W."/>
            <person name="He G."/>
            <person name="Johnson J."/>
            <person name="Barry K.W."/>
            <person name="Grigoriev I.V."/>
            <person name="Nagy L."/>
            <person name="Hibbett D."/>
            <person name="Henrissat B."/>
            <person name="Matheny P.B."/>
            <person name="Labbe J."/>
            <person name="Martin F."/>
        </authorList>
    </citation>
    <scope>NUCLEOTIDE SEQUENCE</scope>
    <source>
        <strain evidence="1">EC-137</strain>
    </source>
</reference>
<reference evidence="1" key="2">
    <citation type="journal article" date="2022" name="New Phytol.">
        <title>Evolutionary transition to the ectomycorrhizal habit in the genomes of a hyperdiverse lineage of mushroom-forming fungi.</title>
        <authorList>
            <person name="Looney B."/>
            <person name="Miyauchi S."/>
            <person name="Morin E."/>
            <person name="Drula E."/>
            <person name="Courty P.E."/>
            <person name="Kohler A."/>
            <person name="Kuo A."/>
            <person name="LaButti K."/>
            <person name="Pangilinan J."/>
            <person name="Lipzen A."/>
            <person name="Riley R."/>
            <person name="Andreopoulos W."/>
            <person name="He G."/>
            <person name="Johnson J."/>
            <person name="Nolan M."/>
            <person name="Tritt A."/>
            <person name="Barry K.W."/>
            <person name="Grigoriev I.V."/>
            <person name="Nagy L.G."/>
            <person name="Hibbett D."/>
            <person name="Henrissat B."/>
            <person name="Matheny P.B."/>
            <person name="Labbe J."/>
            <person name="Martin F.M."/>
        </authorList>
    </citation>
    <scope>NUCLEOTIDE SEQUENCE</scope>
    <source>
        <strain evidence="1">EC-137</strain>
    </source>
</reference>
<name>A0ACB8Q6A8_9AGAM</name>
<evidence type="ECO:0000313" key="2">
    <source>
        <dbReference type="Proteomes" id="UP000814128"/>
    </source>
</evidence>
<dbReference type="Proteomes" id="UP000814128">
    <property type="component" value="Unassembled WGS sequence"/>
</dbReference>
<gene>
    <name evidence="1" type="ORF">K488DRAFT_91195</name>
</gene>
<organism evidence="1 2">
    <name type="scientific">Vararia minispora EC-137</name>
    <dbReference type="NCBI Taxonomy" id="1314806"/>
    <lineage>
        <taxon>Eukaryota</taxon>
        <taxon>Fungi</taxon>
        <taxon>Dikarya</taxon>
        <taxon>Basidiomycota</taxon>
        <taxon>Agaricomycotina</taxon>
        <taxon>Agaricomycetes</taxon>
        <taxon>Russulales</taxon>
        <taxon>Lachnocladiaceae</taxon>
        <taxon>Vararia</taxon>
    </lineage>
</organism>
<dbReference type="EMBL" id="MU273974">
    <property type="protein sequence ID" value="KAI0027179.1"/>
    <property type="molecule type" value="Genomic_DNA"/>
</dbReference>
<accession>A0ACB8Q6A8</accession>
<comment type="caution">
    <text evidence="1">The sequence shown here is derived from an EMBL/GenBank/DDBJ whole genome shotgun (WGS) entry which is preliminary data.</text>
</comment>
<keyword evidence="2" id="KW-1185">Reference proteome</keyword>
<proteinExistence type="predicted"/>
<evidence type="ECO:0000313" key="1">
    <source>
        <dbReference type="EMBL" id="KAI0027179.1"/>
    </source>
</evidence>